<comment type="caution">
    <text evidence="3">The sequence shown here is derived from an EMBL/GenBank/DDBJ whole genome shotgun (WGS) entry which is preliminary data.</text>
</comment>
<dbReference type="EMBL" id="CAMXCT030003913">
    <property type="protein sequence ID" value="CAL4794200.1"/>
    <property type="molecule type" value="Genomic_DNA"/>
</dbReference>
<dbReference type="AlphaFoldDB" id="A0A9P1DDZ2"/>
<evidence type="ECO:0000313" key="3">
    <source>
        <dbReference type="EMBL" id="CAI4006888.1"/>
    </source>
</evidence>
<keyword evidence="1" id="KW-0175">Coiled coil</keyword>
<feature type="compositionally biased region" description="Basic and acidic residues" evidence="2">
    <location>
        <begin position="1"/>
        <end position="21"/>
    </location>
</feature>
<proteinExistence type="predicted"/>
<dbReference type="Proteomes" id="UP001152797">
    <property type="component" value="Unassembled WGS sequence"/>
</dbReference>
<dbReference type="OrthoDB" id="428620at2759"/>
<evidence type="ECO:0000313" key="5">
    <source>
        <dbReference type="Proteomes" id="UP001152797"/>
    </source>
</evidence>
<organism evidence="3">
    <name type="scientific">Cladocopium goreaui</name>
    <dbReference type="NCBI Taxonomy" id="2562237"/>
    <lineage>
        <taxon>Eukaryota</taxon>
        <taxon>Sar</taxon>
        <taxon>Alveolata</taxon>
        <taxon>Dinophyceae</taxon>
        <taxon>Suessiales</taxon>
        <taxon>Symbiodiniaceae</taxon>
        <taxon>Cladocopium</taxon>
    </lineage>
</organism>
<gene>
    <name evidence="3" type="ORF">C1SCF055_LOCUS32487</name>
</gene>
<evidence type="ECO:0000313" key="4">
    <source>
        <dbReference type="EMBL" id="CAL1160263.1"/>
    </source>
</evidence>
<feature type="coiled-coil region" evidence="1">
    <location>
        <begin position="397"/>
        <end position="424"/>
    </location>
</feature>
<feature type="region of interest" description="Disordered" evidence="2">
    <location>
        <begin position="1"/>
        <end position="26"/>
    </location>
</feature>
<sequence>MCFETPEKSDKPLVVKEDETKTSPSAAKKLCSSSEKFLKKLSGDTSVMRDSEMLDHIGKFEEDPAALAGTRAGSHPADPVAFFLGSKSDENNKLRMKQLEMWYREYQNKRGYQTVIFKSFQVPTDGLPVIRDWLTCFESMVTGSIDLGSKFELDYCSVDLIKGYARASVIAFVVMVAAEIDLDTDYDKVKPFVVFNKDSSHRSYLNLQLSYRGSERQPPSCLSLALTFSAVLLEKSQNGEHDASLNTESRLRLVTDEFNGQPGMIQRWRVDEDRFKACLNLIIGTTPGARCLIQHHLNFHKWQLSCFTAELLRSTRWLLGASPRYAKDAAKVMLTVDKEVQEHFLRNHISWFCTQTKKTKVSARPKLRPSVADWDKLVDYTCIMQCAQAGCPAEVDMEVKAEVVEEKEEEKEKKEEEEKDYFVEIMSCLDSALPNWSVKHLSLWSELVEPQALAVADISPEEVETFQEATCQAQFQELMSKIAMDEVAWVRFKAQQHKKSAREHIVAVTHKKAQNTIGNGIVEKFMEQMCAVSLIPDISNVPNLESWFRQASLERKVNGLLSTMVLVDFTKVGTISTAALNKHCTLAAKIVSRNPLGSCAVIIAPLLFGTAGGLQERTPCRLIEDKLTSLGLALRDLNLGMDLTSLHRNSDRPAYYRAWLCVAETALPLKGTGHRRNAHDEGVKAAQVCAHSASELWRLQGFPHDSLPKAMGEAEFHVPSARAHLTCNDARRNLTDAQETGQWVSGEAFFTTLLTSLWRDATSKATVVHTTAYDGTLERACLKLEIPVMSVTDVMICYNYTLQSIMNFLLEEWKRGAGEIGKRLPKFQPEPGPAEQVPEVEQPTFSACKVVDGHLQIPQEIKNQWITDPIRATEWRKTLQDFDRKWGPHASETPQTPVPSTPATTSAPVEDQPDPSTTSWDDIYAGEPKSKQDLEAKYGPGAHSFSVNNNVTGIIVEGPKLFLVGTAHAELDDQEGILFFGAGTWLLDTKATAFAEDRVVWDFQFILRYI</sequence>
<keyword evidence="5" id="KW-1185">Reference proteome</keyword>
<dbReference type="EMBL" id="CAMXCT010003913">
    <property type="protein sequence ID" value="CAI4006888.1"/>
    <property type="molecule type" value="Genomic_DNA"/>
</dbReference>
<evidence type="ECO:0000256" key="1">
    <source>
        <dbReference type="SAM" id="Coils"/>
    </source>
</evidence>
<accession>A0A9P1DDZ2</accession>
<protein>
    <submittedName>
        <fullName evidence="3">Uncharacterized protein</fullName>
    </submittedName>
</protein>
<feature type="region of interest" description="Disordered" evidence="2">
    <location>
        <begin position="885"/>
        <end position="925"/>
    </location>
</feature>
<evidence type="ECO:0000256" key="2">
    <source>
        <dbReference type="SAM" id="MobiDB-lite"/>
    </source>
</evidence>
<reference evidence="4" key="2">
    <citation type="submission" date="2024-04" db="EMBL/GenBank/DDBJ databases">
        <authorList>
            <person name="Chen Y."/>
            <person name="Shah S."/>
            <person name="Dougan E. K."/>
            <person name="Thang M."/>
            <person name="Chan C."/>
        </authorList>
    </citation>
    <scope>NUCLEOTIDE SEQUENCE [LARGE SCALE GENOMIC DNA]</scope>
</reference>
<dbReference type="EMBL" id="CAMXCT020003913">
    <property type="protein sequence ID" value="CAL1160263.1"/>
    <property type="molecule type" value="Genomic_DNA"/>
</dbReference>
<name>A0A9P1DDZ2_9DINO</name>
<reference evidence="3" key="1">
    <citation type="submission" date="2022-10" db="EMBL/GenBank/DDBJ databases">
        <authorList>
            <person name="Chen Y."/>
            <person name="Dougan E. K."/>
            <person name="Chan C."/>
            <person name="Rhodes N."/>
            <person name="Thang M."/>
        </authorList>
    </citation>
    <scope>NUCLEOTIDE SEQUENCE</scope>
</reference>